<dbReference type="NCBIfam" id="TIGR03654">
    <property type="entry name" value="L6_bact"/>
    <property type="match status" value="1"/>
</dbReference>
<evidence type="ECO:0000256" key="5">
    <source>
        <dbReference type="RuleBase" id="RU003870"/>
    </source>
</evidence>
<dbReference type="Proteomes" id="UP001222800">
    <property type="component" value="Chromosome"/>
</dbReference>
<dbReference type="HAMAP" id="MF_01365_B">
    <property type="entry name" value="Ribosomal_uL6_B"/>
    <property type="match status" value="1"/>
</dbReference>
<dbReference type="InterPro" id="IPR036789">
    <property type="entry name" value="Ribosomal_uL6-like_a/b-dom_sf"/>
</dbReference>
<evidence type="ECO:0000256" key="4">
    <source>
        <dbReference type="RuleBase" id="RU003869"/>
    </source>
</evidence>
<evidence type="ECO:0000313" key="8">
    <source>
        <dbReference type="Proteomes" id="UP001222800"/>
    </source>
</evidence>
<sequence length="179" mass="19934">MSRIGIKPIEIAEGVDVIIGEENLITVKGPKGELTKKFVEDLKITKEDNSIVVERPTNNKRHRSLHGLTRTLIANMVEGVTKGYEKKLELVGVGYRAQKQGKKLVMSLGFSHPVEMEDPEGVVTETPNQTEITVKGIDKQLVGNYAAKIRAWRKPEPYKGKGVKYVGEVIRRKEGKTGK</sequence>
<dbReference type="InterPro" id="IPR019906">
    <property type="entry name" value="Ribosomal_uL6_bac-type"/>
</dbReference>
<dbReference type="PIRSF" id="PIRSF002162">
    <property type="entry name" value="Ribosomal_L6"/>
    <property type="match status" value="1"/>
</dbReference>
<keyword evidence="3 5" id="KW-0694">RNA-binding</keyword>
<keyword evidence="1 3" id="KW-0689">Ribosomal protein</keyword>
<reference evidence="7 8" key="1">
    <citation type="submission" date="2023-03" db="EMBL/GenBank/DDBJ databases">
        <title>Complete genome sequence of Tepidibacter sp. SWIR-1, isolated from a deep-sea hydrothermal vent.</title>
        <authorList>
            <person name="Li X."/>
        </authorList>
    </citation>
    <scope>NUCLEOTIDE SEQUENCE [LARGE SCALE GENOMIC DNA]</scope>
    <source>
        <strain evidence="7 8">SWIR-1</strain>
    </source>
</reference>
<comment type="subunit">
    <text evidence="3">Part of the 50S ribosomal subunit.</text>
</comment>
<comment type="function">
    <text evidence="3 5">This protein binds to the 23S rRNA, and is important in its secondary structure. It is located near the subunit interface in the base of the L7/L12 stalk, and near the tRNA binding site of the peptidyltransferase center.</text>
</comment>
<dbReference type="InterPro" id="IPR002358">
    <property type="entry name" value="Ribosomal_uL6_CS"/>
</dbReference>
<dbReference type="PROSITE" id="PS00525">
    <property type="entry name" value="RIBOSOMAL_L6_1"/>
    <property type="match status" value="1"/>
</dbReference>
<keyword evidence="8" id="KW-1185">Reference proteome</keyword>
<evidence type="ECO:0000256" key="2">
    <source>
        <dbReference type="ARBA" id="ARBA00023274"/>
    </source>
</evidence>
<evidence type="ECO:0000256" key="1">
    <source>
        <dbReference type="ARBA" id="ARBA00022980"/>
    </source>
</evidence>
<dbReference type="InterPro" id="IPR000702">
    <property type="entry name" value="Ribosomal_uL6-like"/>
</dbReference>
<feature type="domain" description="Large ribosomal subunit protein uL6 alpha-beta" evidence="6">
    <location>
        <begin position="13"/>
        <end position="83"/>
    </location>
</feature>
<keyword evidence="3 5" id="KW-0699">rRNA-binding</keyword>
<organism evidence="7 8">
    <name type="scientific">Tepidibacter hydrothermalis</name>
    <dbReference type="NCBI Taxonomy" id="3036126"/>
    <lineage>
        <taxon>Bacteria</taxon>
        <taxon>Bacillati</taxon>
        <taxon>Bacillota</taxon>
        <taxon>Clostridia</taxon>
        <taxon>Peptostreptococcales</taxon>
        <taxon>Peptostreptococcaceae</taxon>
        <taxon>Tepidibacter</taxon>
    </lineage>
</organism>
<dbReference type="Pfam" id="PF00347">
    <property type="entry name" value="Ribosomal_L6"/>
    <property type="match status" value="2"/>
</dbReference>
<comment type="similarity">
    <text evidence="3 4">Belongs to the universal ribosomal protein uL6 family.</text>
</comment>
<gene>
    <name evidence="3 7" type="primary">rplF</name>
    <name evidence="7" type="ORF">P4S50_19255</name>
</gene>
<protein>
    <recommendedName>
        <fullName evidence="3">Large ribosomal subunit protein uL6</fullName>
    </recommendedName>
</protein>
<feature type="domain" description="Large ribosomal subunit protein uL6 alpha-beta" evidence="6">
    <location>
        <begin position="91"/>
        <end position="165"/>
    </location>
</feature>
<dbReference type="RefSeq" id="WP_277732370.1">
    <property type="nucleotide sequence ID" value="NZ_CP120733.1"/>
</dbReference>
<dbReference type="PRINTS" id="PR00059">
    <property type="entry name" value="RIBOSOMALL6"/>
</dbReference>
<dbReference type="InterPro" id="IPR020040">
    <property type="entry name" value="Ribosomal_uL6_a/b-dom"/>
</dbReference>
<evidence type="ECO:0000313" key="7">
    <source>
        <dbReference type="EMBL" id="WFD10400.1"/>
    </source>
</evidence>
<name>A0ABY8EBS8_9FIRM</name>
<dbReference type="SUPFAM" id="SSF56053">
    <property type="entry name" value="Ribosomal protein L6"/>
    <property type="match status" value="2"/>
</dbReference>
<dbReference type="PANTHER" id="PTHR11655:SF14">
    <property type="entry name" value="LARGE RIBOSOMAL SUBUNIT PROTEIN UL6M"/>
    <property type="match status" value="1"/>
</dbReference>
<dbReference type="PANTHER" id="PTHR11655">
    <property type="entry name" value="60S/50S RIBOSOMAL PROTEIN L6/L9"/>
    <property type="match status" value="1"/>
</dbReference>
<keyword evidence="2 3" id="KW-0687">Ribonucleoprotein</keyword>
<accession>A0ABY8EBS8</accession>
<evidence type="ECO:0000259" key="6">
    <source>
        <dbReference type="Pfam" id="PF00347"/>
    </source>
</evidence>
<dbReference type="GO" id="GO:0005840">
    <property type="term" value="C:ribosome"/>
    <property type="evidence" value="ECO:0007669"/>
    <property type="project" value="UniProtKB-KW"/>
</dbReference>
<evidence type="ECO:0000256" key="3">
    <source>
        <dbReference type="HAMAP-Rule" id="MF_01365"/>
    </source>
</evidence>
<dbReference type="Gene3D" id="3.90.930.12">
    <property type="entry name" value="Ribosomal protein L6, alpha-beta domain"/>
    <property type="match status" value="2"/>
</dbReference>
<proteinExistence type="inferred from homology"/>
<dbReference type="EMBL" id="CP120733">
    <property type="protein sequence ID" value="WFD10400.1"/>
    <property type="molecule type" value="Genomic_DNA"/>
</dbReference>